<dbReference type="EMBL" id="MT144521">
    <property type="protein sequence ID" value="QJA54605.1"/>
    <property type="molecule type" value="Genomic_DNA"/>
</dbReference>
<proteinExistence type="predicted"/>
<evidence type="ECO:0000313" key="3">
    <source>
        <dbReference type="EMBL" id="QJA95571.1"/>
    </source>
</evidence>
<dbReference type="EMBL" id="MT141697">
    <property type="protein sequence ID" value="QJA69333.1"/>
    <property type="molecule type" value="Genomic_DNA"/>
</dbReference>
<protein>
    <submittedName>
        <fullName evidence="1">Uncharacterized protein</fullName>
    </submittedName>
</protein>
<sequence length="104" mass="12289">MNNKEWLEIICKNGKINKAQVLRELSDYSFLIEQASKVYCHFTNLSKTNYYANTIISIIEEKTYDREITQEDIGDILKSGLNKKDLIKEIKEYFDLPTPNHKER</sequence>
<accession>A0A6H2A4Z4</accession>
<evidence type="ECO:0000313" key="2">
    <source>
        <dbReference type="EMBL" id="QJA69333.1"/>
    </source>
</evidence>
<organism evidence="1">
    <name type="scientific">viral metagenome</name>
    <dbReference type="NCBI Taxonomy" id="1070528"/>
    <lineage>
        <taxon>unclassified sequences</taxon>
        <taxon>metagenomes</taxon>
        <taxon>organismal metagenomes</taxon>
    </lineage>
</organism>
<dbReference type="EMBL" id="MT143325">
    <property type="protein sequence ID" value="QJA95571.1"/>
    <property type="molecule type" value="Genomic_DNA"/>
</dbReference>
<name>A0A6H2A4Z4_9ZZZZ</name>
<evidence type="ECO:0000313" key="1">
    <source>
        <dbReference type="EMBL" id="QJA54605.1"/>
    </source>
</evidence>
<reference evidence="1" key="1">
    <citation type="submission" date="2020-03" db="EMBL/GenBank/DDBJ databases">
        <title>The deep terrestrial virosphere.</title>
        <authorList>
            <person name="Holmfeldt K."/>
            <person name="Nilsson E."/>
            <person name="Simone D."/>
            <person name="Lopez-Fernandez M."/>
            <person name="Wu X."/>
            <person name="de Brujin I."/>
            <person name="Lundin D."/>
            <person name="Andersson A."/>
            <person name="Bertilsson S."/>
            <person name="Dopson M."/>
        </authorList>
    </citation>
    <scope>NUCLEOTIDE SEQUENCE</scope>
    <source>
        <strain evidence="2">MM415A04694</strain>
        <strain evidence="3">MM415B05282</strain>
        <strain evidence="1">TM448A05327</strain>
    </source>
</reference>
<dbReference type="AlphaFoldDB" id="A0A6H2A4Z4"/>
<gene>
    <name evidence="2" type="ORF">MM415A04694_0002</name>
    <name evidence="3" type="ORF">MM415B05282_0009</name>
    <name evidence="1" type="ORF">TM448A05327_0013</name>
</gene>